<gene>
    <name evidence="2" type="ORF">G8V79_004820</name>
</gene>
<evidence type="ECO:0000313" key="2">
    <source>
        <dbReference type="EMBL" id="HAG1390663.1"/>
    </source>
</evidence>
<dbReference type="Pfam" id="PF06894">
    <property type="entry name" value="Phage_TAC_2"/>
    <property type="match status" value="1"/>
</dbReference>
<accession>A0A758P3P7</accession>
<dbReference type="AlphaFoldDB" id="A0A758P3P7"/>
<reference evidence="2" key="1">
    <citation type="journal article" date="2018" name="Genome Biol.">
        <title>SKESA: strategic k-mer extension for scrupulous assemblies.</title>
        <authorList>
            <person name="Souvorov A."/>
            <person name="Agarwala R."/>
            <person name="Lipman D.J."/>
        </authorList>
    </citation>
    <scope>NUCLEOTIDE SEQUENCE</scope>
    <source>
        <strain evidence="2">MA.CK_97/00011857</strain>
    </source>
</reference>
<comment type="caution">
    <text evidence="2">The sequence shown here is derived from an EMBL/GenBank/DDBJ whole genome shotgun (WGS) entry which is preliminary data.</text>
</comment>
<reference evidence="2" key="2">
    <citation type="submission" date="2020-02" db="EMBL/GenBank/DDBJ databases">
        <authorList>
            <consortium name="NCBI Pathogen Detection Project"/>
        </authorList>
    </citation>
    <scope>NUCLEOTIDE SEQUENCE</scope>
    <source>
        <strain evidence="2">MA.CK_97/00011857</strain>
    </source>
</reference>
<protein>
    <submittedName>
        <fullName evidence="2">Phage minor tail protein G</fullName>
    </submittedName>
</protein>
<organism evidence="2">
    <name type="scientific">Salmonella enterica</name>
    <name type="common">Salmonella choleraesuis</name>
    <dbReference type="NCBI Taxonomy" id="28901"/>
    <lineage>
        <taxon>Bacteria</taxon>
        <taxon>Pseudomonadati</taxon>
        <taxon>Pseudomonadota</taxon>
        <taxon>Gammaproteobacteria</taxon>
        <taxon>Enterobacterales</taxon>
        <taxon>Enterobacteriaceae</taxon>
        <taxon>Salmonella</taxon>
    </lineage>
</organism>
<sequence>MFLNTDTFNYGGHSIVLSELSALQRVD</sequence>
<name>A0A758P3P7_SALER</name>
<feature type="domain" description="Tail assembly protein G" evidence="1">
    <location>
        <begin position="1"/>
        <end position="27"/>
    </location>
</feature>
<feature type="non-terminal residue" evidence="2">
    <location>
        <position position="27"/>
    </location>
</feature>
<dbReference type="EMBL" id="DAAXKJ010000030">
    <property type="protein sequence ID" value="HAG1390663.1"/>
    <property type="molecule type" value="Genomic_DNA"/>
</dbReference>
<dbReference type="InterPro" id="IPR010027">
    <property type="entry name" value="Tail_assembly_G"/>
</dbReference>
<evidence type="ECO:0000259" key="1">
    <source>
        <dbReference type="Pfam" id="PF06894"/>
    </source>
</evidence>
<dbReference type="RefSeq" id="WP_254520037.1">
    <property type="nucleotide sequence ID" value="NZ_JANAHQ010000272.1"/>
</dbReference>
<proteinExistence type="predicted"/>